<comment type="caution">
    <text evidence="1">The sequence shown here is derived from an EMBL/GenBank/DDBJ whole genome shotgun (WGS) entry which is preliminary data.</text>
</comment>
<evidence type="ECO:0000313" key="1">
    <source>
        <dbReference type="EMBL" id="RFN45258.1"/>
    </source>
</evidence>
<sequence>MDNETPAASTATSLYHLPIEMRYAVWEAIAPSGHDAIIDCGLSRYTDCHNKFLTILHHPDVLAARQTCHEAYTAWATATIGTLLMPIRDWSLKTLSRFSFGVDSIATLWPNPSTLENLYKVLLHRYQLGRKPVKTLYIGISTVVCKPTVSRIANSQLGECGYRVFDLEDEFLPSFLENCHTPEKRHHSDACYIASLHEYWDNHERAQEFQQTWARLTASHDGKVNPELKPVVIGYESPYLSREQAPPDYFFHVKEAKLAYSRESTGPPLRYYPRRPAYVRTRALREWQCPKYRPTRRRR</sequence>
<proteinExistence type="predicted"/>
<organism evidence="1 2">
    <name type="scientific">Fusarium flagelliforme</name>
    <dbReference type="NCBI Taxonomy" id="2675880"/>
    <lineage>
        <taxon>Eukaryota</taxon>
        <taxon>Fungi</taxon>
        <taxon>Dikarya</taxon>
        <taxon>Ascomycota</taxon>
        <taxon>Pezizomycotina</taxon>
        <taxon>Sordariomycetes</taxon>
        <taxon>Hypocreomycetidae</taxon>
        <taxon>Hypocreales</taxon>
        <taxon>Nectriaceae</taxon>
        <taxon>Fusarium</taxon>
        <taxon>Fusarium incarnatum-equiseti species complex</taxon>
    </lineage>
</organism>
<name>A0A395MBM8_9HYPO</name>
<accession>A0A395MBM8</accession>
<keyword evidence="2" id="KW-1185">Reference proteome</keyword>
<gene>
    <name evidence="1" type="ORF">FIE12Z_10539</name>
</gene>
<evidence type="ECO:0000313" key="2">
    <source>
        <dbReference type="Proteomes" id="UP000265631"/>
    </source>
</evidence>
<dbReference type="AlphaFoldDB" id="A0A395MBM8"/>
<protein>
    <submittedName>
        <fullName evidence="1">Uncharacterized protein</fullName>
    </submittedName>
</protein>
<dbReference type="Proteomes" id="UP000265631">
    <property type="component" value="Unassembled WGS sequence"/>
</dbReference>
<dbReference type="EMBL" id="PXXK01000362">
    <property type="protein sequence ID" value="RFN45258.1"/>
    <property type="molecule type" value="Genomic_DNA"/>
</dbReference>
<reference evidence="1 2" key="1">
    <citation type="journal article" date="2018" name="PLoS Pathog.">
        <title>Evolution of structural diversity of trichothecenes, a family of toxins produced by plant pathogenic and entomopathogenic fungi.</title>
        <authorList>
            <person name="Proctor R.H."/>
            <person name="McCormick S.P."/>
            <person name="Kim H.S."/>
            <person name="Cardoza R.E."/>
            <person name="Stanley A.M."/>
            <person name="Lindo L."/>
            <person name="Kelly A."/>
            <person name="Brown D.W."/>
            <person name="Lee T."/>
            <person name="Vaughan M.M."/>
            <person name="Alexander N.J."/>
            <person name="Busman M."/>
            <person name="Gutierrez S."/>
        </authorList>
    </citation>
    <scope>NUCLEOTIDE SEQUENCE [LARGE SCALE GENOMIC DNA]</scope>
    <source>
        <strain evidence="1 2">NRRL 13405</strain>
    </source>
</reference>